<feature type="signal peptide" evidence="1">
    <location>
        <begin position="1"/>
        <end position="20"/>
    </location>
</feature>
<reference evidence="2" key="2">
    <citation type="journal article" date="2015" name="Fish Shellfish Immunol.">
        <title>Early steps in the European eel (Anguilla anguilla)-Vibrio vulnificus interaction in the gills: Role of the RtxA13 toxin.</title>
        <authorList>
            <person name="Callol A."/>
            <person name="Pajuelo D."/>
            <person name="Ebbesson L."/>
            <person name="Teles M."/>
            <person name="MacKenzie S."/>
            <person name="Amaro C."/>
        </authorList>
    </citation>
    <scope>NUCLEOTIDE SEQUENCE</scope>
</reference>
<protein>
    <recommendedName>
        <fullName evidence="3">Secreted protein</fullName>
    </recommendedName>
</protein>
<sequence>MTVHCTCFSALIFIACNVHAILELTANACTVNAKHTVFPLCKFIAGFPPEKLLGPVASIF</sequence>
<evidence type="ECO:0008006" key="3">
    <source>
        <dbReference type="Google" id="ProtNLM"/>
    </source>
</evidence>
<accession>A0A0E9RXY8</accession>
<organism evidence="2">
    <name type="scientific">Anguilla anguilla</name>
    <name type="common">European freshwater eel</name>
    <name type="synonym">Muraena anguilla</name>
    <dbReference type="NCBI Taxonomy" id="7936"/>
    <lineage>
        <taxon>Eukaryota</taxon>
        <taxon>Metazoa</taxon>
        <taxon>Chordata</taxon>
        <taxon>Craniata</taxon>
        <taxon>Vertebrata</taxon>
        <taxon>Euteleostomi</taxon>
        <taxon>Actinopterygii</taxon>
        <taxon>Neopterygii</taxon>
        <taxon>Teleostei</taxon>
        <taxon>Anguilliformes</taxon>
        <taxon>Anguillidae</taxon>
        <taxon>Anguilla</taxon>
    </lineage>
</organism>
<dbReference type="AlphaFoldDB" id="A0A0E9RXY8"/>
<reference evidence="2" key="1">
    <citation type="submission" date="2014-11" db="EMBL/GenBank/DDBJ databases">
        <authorList>
            <person name="Amaro Gonzalez C."/>
        </authorList>
    </citation>
    <scope>NUCLEOTIDE SEQUENCE</scope>
</reference>
<dbReference type="EMBL" id="GBXM01074488">
    <property type="protein sequence ID" value="JAH34089.1"/>
    <property type="molecule type" value="Transcribed_RNA"/>
</dbReference>
<evidence type="ECO:0000313" key="2">
    <source>
        <dbReference type="EMBL" id="JAH34089.1"/>
    </source>
</evidence>
<evidence type="ECO:0000256" key="1">
    <source>
        <dbReference type="SAM" id="SignalP"/>
    </source>
</evidence>
<keyword evidence="1" id="KW-0732">Signal</keyword>
<name>A0A0E9RXY8_ANGAN</name>
<feature type="chain" id="PRO_5002432609" description="Secreted protein" evidence="1">
    <location>
        <begin position="21"/>
        <end position="60"/>
    </location>
</feature>
<proteinExistence type="predicted"/>